<evidence type="ECO:0000313" key="1">
    <source>
        <dbReference type="EMBL" id="CAG7599669.1"/>
    </source>
</evidence>
<proteinExistence type="predicted"/>
<evidence type="ECO:0000313" key="2">
    <source>
        <dbReference type="Proteomes" id="UP000693996"/>
    </source>
</evidence>
<reference evidence="1" key="1">
    <citation type="submission" date="2021-06" db="EMBL/GenBank/DDBJ databases">
        <authorList>
            <person name="Szabo G."/>
        </authorList>
    </citation>
    <scope>NUCLEOTIDE SEQUENCE</scope>
    <source>
        <strain evidence="1">MYVALT</strain>
    </source>
</reference>
<accession>A0A916JUB9</accession>
<dbReference type="EMBL" id="OU343031">
    <property type="protein sequence ID" value="CAG7599669.1"/>
    <property type="molecule type" value="Genomic_DNA"/>
</dbReference>
<protein>
    <submittedName>
        <fullName evidence="1">Uncharacterized protein</fullName>
    </submittedName>
</protein>
<dbReference type="KEGG" id="vtr:MYVALT_F_00370"/>
<keyword evidence="2" id="KW-1185">Reference proteome</keyword>
<dbReference type="Proteomes" id="UP000693996">
    <property type="component" value="Chromosome"/>
</dbReference>
<name>A0A916JUB9_9BURK</name>
<sequence>MLLLSLRNTALDWKSRINAQHNNLAFVIFPGQLTTHTAPIFSTGDSSRKPHKSLFMQSFAHFTDNIKKMAHFSLLDMKRSDMFFNIVTTAFTQSRERTHNYNRSL</sequence>
<gene>
    <name evidence="1" type="ORF">MYVALT_F_00370</name>
</gene>
<organism evidence="1 2">
    <name type="scientific">Candidatus Vallotiella hemipterorum</name>
    <dbReference type="NCBI Taxonomy" id="1177213"/>
    <lineage>
        <taxon>Bacteria</taxon>
        <taxon>Pseudomonadati</taxon>
        <taxon>Pseudomonadota</taxon>
        <taxon>Betaproteobacteria</taxon>
        <taxon>Burkholderiales</taxon>
        <taxon>Burkholderiaceae</taxon>
        <taxon>Candidatus Vallotiella</taxon>
    </lineage>
</organism>
<dbReference type="AlphaFoldDB" id="A0A916JUB9"/>